<sequence length="242" mass="27537">MPNKHVRPIKRARLLPLSTKPFPINLLPYELVCEIFILSSNPQLALVCPQLQHCSEHTKMDWLLYKCQGNKIQAVEEGLKYRFFSISLLEKFDQLQDDNDNNDSNNDKDGSPKRIRLDNRMLPPRLFISIETHPLVRQLLERGASPHKPQGYPIIKSAQLGHLEMVKTLVSFGADATVKNNMALRVSAARENTKIVLFFLDNLGVKPDSETLKHCVQKNLWDMVKLLVDHGAVPDMSTVHIA</sequence>
<evidence type="ECO:0000313" key="3">
    <source>
        <dbReference type="EMBL" id="KAI9244120.1"/>
    </source>
</evidence>
<accession>A0AAD5P7H3</accession>
<protein>
    <recommendedName>
        <fullName evidence="5">Ankyrin repeat protein</fullName>
    </recommendedName>
</protein>
<dbReference type="AlphaFoldDB" id="A0AAD5P7H3"/>
<evidence type="ECO:0000256" key="1">
    <source>
        <dbReference type="PROSITE-ProRule" id="PRU00023"/>
    </source>
</evidence>
<dbReference type="Pfam" id="PF12796">
    <property type="entry name" value="Ank_2"/>
    <property type="match status" value="1"/>
</dbReference>
<dbReference type="InterPro" id="IPR002110">
    <property type="entry name" value="Ankyrin_rpt"/>
</dbReference>
<feature type="repeat" description="ANK" evidence="1">
    <location>
        <begin position="153"/>
        <end position="181"/>
    </location>
</feature>
<reference evidence="3" key="1">
    <citation type="journal article" date="2022" name="IScience">
        <title>Evolution of zygomycete secretomes and the origins of terrestrial fungal ecologies.</title>
        <authorList>
            <person name="Chang Y."/>
            <person name="Wang Y."/>
            <person name="Mondo S."/>
            <person name="Ahrendt S."/>
            <person name="Andreopoulos W."/>
            <person name="Barry K."/>
            <person name="Beard J."/>
            <person name="Benny G.L."/>
            <person name="Blankenship S."/>
            <person name="Bonito G."/>
            <person name="Cuomo C."/>
            <person name="Desiro A."/>
            <person name="Gervers K.A."/>
            <person name="Hundley H."/>
            <person name="Kuo A."/>
            <person name="LaButti K."/>
            <person name="Lang B.F."/>
            <person name="Lipzen A."/>
            <person name="O'Donnell K."/>
            <person name="Pangilinan J."/>
            <person name="Reynolds N."/>
            <person name="Sandor L."/>
            <person name="Smith M.E."/>
            <person name="Tsang A."/>
            <person name="Grigoriev I.V."/>
            <person name="Stajich J.E."/>
            <person name="Spatafora J.W."/>
        </authorList>
    </citation>
    <scope>NUCLEOTIDE SEQUENCE</scope>
    <source>
        <strain evidence="3">RSA 2281</strain>
    </source>
</reference>
<dbReference type="PROSITE" id="PS50088">
    <property type="entry name" value="ANK_REPEAT"/>
    <property type="match status" value="1"/>
</dbReference>
<comment type="caution">
    <text evidence="3">The sequence shown here is derived from an EMBL/GenBank/DDBJ whole genome shotgun (WGS) entry which is preliminary data.</text>
</comment>
<evidence type="ECO:0008006" key="5">
    <source>
        <dbReference type="Google" id="ProtNLM"/>
    </source>
</evidence>
<dbReference type="InterPro" id="IPR036770">
    <property type="entry name" value="Ankyrin_rpt-contain_sf"/>
</dbReference>
<keyword evidence="1" id="KW-0040">ANK repeat</keyword>
<dbReference type="EMBL" id="JAIXMP010000063">
    <property type="protein sequence ID" value="KAI9244120.1"/>
    <property type="molecule type" value="Genomic_DNA"/>
</dbReference>
<reference evidence="3" key="2">
    <citation type="submission" date="2023-02" db="EMBL/GenBank/DDBJ databases">
        <authorList>
            <consortium name="DOE Joint Genome Institute"/>
            <person name="Mondo S.J."/>
            <person name="Chang Y."/>
            <person name="Wang Y."/>
            <person name="Ahrendt S."/>
            <person name="Andreopoulos W."/>
            <person name="Barry K."/>
            <person name="Beard J."/>
            <person name="Benny G.L."/>
            <person name="Blankenship S."/>
            <person name="Bonito G."/>
            <person name="Cuomo C."/>
            <person name="Desiro A."/>
            <person name="Gervers K.A."/>
            <person name="Hundley H."/>
            <person name="Kuo A."/>
            <person name="LaButti K."/>
            <person name="Lang B.F."/>
            <person name="Lipzen A."/>
            <person name="O'Donnell K."/>
            <person name="Pangilinan J."/>
            <person name="Reynolds N."/>
            <person name="Sandor L."/>
            <person name="Smith M.W."/>
            <person name="Tsang A."/>
            <person name="Grigoriev I.V."/>
            <person name="Stajich J.E."/>
            <person name="Spatafora J.W."/>
        </authorList>
    </citation>
    <scope>NUCLEOTIDE SEQUENCE</scope>
    <source>
        <strain evidence="3">RSA 2281</strain>
    </source>
</reference>
<evidence type="ECO:0000313" key="4">
    <source>
        <dbReference type="Proteomes" id="UP001209540"/>
    </source>
</evidence>
<dbReference type="Gene3D" id="1.25.40.20">
    <property type="entry name" value="Ankyrin repeat-containing domain"/>
    <property type="match status" value="1"/>
</dbReference>
<proteinExistence type="predicted"/>
<feature type="compositionally biased region" description="Basic and acidic residues" evidence="2">
    <location>
        <begin position="105"/>
        <end position="116"/>
    </location>
</feature>
<keyword evidence="4" id="KW-1185">Reference proteome</keyword>
<name>A0AAD5P7H3_9FUNG</name>
<gene>
    <name evidence="3" type="ORF">BDA99DRAFT_529471</name>
</gene>
<feature type="region of interest" description="Disordered" evidence="2">
    <location>
        <begin position="95"/>
        <end position="116"/>
    </location>
</feature>
<evidence type="ECO:0000256" key="2">
    <source>
        <dbReference type="SAM" id="MobiDB-lite"/>
    </source>
</evidence>
<dbReference type="Proteomes" id="UP001209540">
    <property type="component" value="Unassembled WGS sequence"/>
</dbReference>
<dbReference type="SUPFAM" id="SSF48403">
    <property type="entry name" value="Ankyrin repeat"/>
    <property type="match status" value="1"/>
</dbReference>
<organism evidence="3 4">
    <name type="scientific">Phascolomyces articulosus</name>
    <dbReference type="NCBI Taxonomy" id="60185"/>
    <lineage>
        <taxon>Eukaryota</taxon>
        <taxon>Fungi</taxon>
        <taxon>Fungi incertae sedis</taxon>
        <taxon>Mucoromycota</taxon>
        <taxon>Mucoromycotina</taxon>
        <taxon>Mucoromycetes</taxon>
        <taxon>Mucorales</taxon>
        <taxon>Lichtheimiaceae</taxon>
        <taxon>Phascolomyces</taxon>
    </lineage>
</organism>